<gene>
    <name evidence="1" type="ORF">GCM10010102_32510</name>
</gene>
<dbReference type="RefSeq" id="WP_171104634.1">
    <property type="nucleotide sequence ID" value="NZ_BMPT01000014.1"/>
</dbReference>
<reference evidence="1" key="1">
    <citation type="journal article" date="2014" name="Int. J. Syst. Evol. Microbiol.">
        <title>Complete genome sequence of Corynebacterium casei LMG S-19264T (=DSM 44701T), isolated from a smear-ripened cheese.</title>
        <authorList>
            <consortium name="US DOE Joint Genome Institute (JGI-PGF)"/>
            <person name="Walter F."/>
            <person name="Albersmeier A."/>
            <person name="Kalinowski J."/>
            <person name="Ruckert C."/>
        </authorList>
    </citation>
    <scope>NUCLEOTIDE SEQUENCE</scope>
    <source>
        <strain evidence="1">JCM 3051</strain>
    </source>
</reference>
<evidence type="ECO:0000313" key="1">
    <source>
        <dbReference type="EMBL" id="GGM34455.1"/>
    </source>
</evidence>
<keyword evidence="2" id="KW-1185">Reference proteome</keyword>
<reference evidence="1" key="2">
    <citation type="submission" date="2020-09" db="EMBL/GenBank/DDBJ databases">
        <authorList>
            <person name="Sun Q."/>
            <person name="Ohkuma M."/>
        </authorList>
    </citation>
    <scope>NUCLEOTIDE SEQUENCE</scope>
    <source>
        <strain evidence="1">JCM 3051</strain>
    </source>
</reference>
<evidence type="ECO:0000313" key="2">
    <source>
        <dbReference type="Proteomes" id="UP000655589"/>
    </source>
</evidence>
<name>A0A8H9L680_9MICO</name>
<dbReference type="Proteomes" id="UP000655589">
    <property type="component" value="Unassembled WGS sequence"/>
</dbReference>
<protein>
    <recommendedName>
        <fullName evidence="3">NERD domain-containing protein</fullName>
    </recommendedName>
</protein>
<dbReference type="EMBL" id="BMPT01000014">
    <property type="protein sequence ID" value="GGM34455.1"/>
    <property type="molecule type" value="Genomic_DNA"/>
</dbReference>
<proteinExistence type="predicted"/>
<evidence type="ECO:0008006" key="3">
    <source>
        <dbReference type="Google" id="ProtNLM"/>
    </source>
</evidence>
<organism evidence="1 2">
    <name type="scientific">Promicromonospora citrea</name>
    <dbReference type="NCBI Taxonomy" id="43677"/>
    <lineage>
        <taxon>Bacteria</taxon>
        <taxon>Bacillati</taxon>
        <taxon>Actinomycetota</taxon>
        <taxon>Actinomycetes</taxon>
        <taxon>Micrococcales</taxon>
        <taxon>Promicromonosporaceae</taxon>
        <taxon>Promicromonospora</taxon>
    </lineage>
</organism>
<sequence>MGIETSSVPVTVSDALPNLRAGRLSRADDLTRNRPAMHLLAQRRAYRRAHLASLVRGRLRGGYDPRHRALSRRIAGVRGVANELWDLTAKHPSWRVLHSVHTDVPTRAGQGGGPIDLDQVVLGPAGVYTIQAVYRPVGDVTADAARDGGRRVQEVLAGATRVPVTVRALVVFVRTDHVRVEGPREDVEVLTDDELTPWLASRRPMLTDRELEIVHLAARDRRTWTR</sequence>
<dbReference type="AlphaFoldDB" id="A0A8H9L680"/>
<accession>A0A8H9L680</accession>
<comment type="caution">
    <text evidence="1">The sequence shown here is derived from an EMBL/GenBank/DDBJ whole genome shotgun (WGS) entry which is preliminary data.</text>
</comment>